<protein>
    <submittedName>
        <fullName evidence="4">DUF3298 domain-containing protein</fullName>
    </submittedName>
</protein>
<evidence type="ECO:0000256" key="1">
    <source>
        <dbReference type="SAM" id="SignalP"/>
    </source>
</evidence>
<name>A0ABV7JN58_9SPHI</name>
<dbReference type="Proteomes" id="UP001595526">
    <property type="component" value="Unassembled WGS sequence"/>
</dbReference>
<proteinExistence type="predicted"/>
<sequence>MRIKAINYGIAVLAGLAAFTACNQRSDTKDTSYQTATADTMAYEYRTYTKYSKNLIKTAETTDTAFFTVSYPEFADSAVNRFILTSLLGDDTATVAHTAQVFIGEFDNFHKSDPFPRIWTSESHAKVYQLTPSYLGLAINVSTYTGGAHGNYATVFRHYDIANRRTFTLDDVVTKQYQNELNAVAERYFRKQENLRVNEALEDRYFFDQGRFSLPDNFALEQDSILFLYNIYEIKPYVDGQTELRVPYSDIERLLTDRATHIVSELNK</sequence>
<dbReference type="Pfam" id="PF11738">
    <property type="entry name" value="DUF3298"/>
    <property type="match status" value="1"/>
</dbReference>
<keyword evidence="1" id="KW-0732">Signal</keyword>
<evidence type="ECO:0000313" key="4">
    <source>
        <dbReference type="EMBL" id="MFC3197496.1"/>
    </source>
</evidence>
<dbReference type="Gene3D" id="3.90.640.20">
    <property type="entry name" value="Heat-shock cognate protein, ATPase"/>
    <property type="match status" value="1"/>
</dbReference>
<feature type="chain" id="PRO_5046398368" evidence="1">
    <location>
        <begin position="24"/>
        <end position="268"/>
    </location>
</feature>
<dbReference type="PROSITE" id="PS51257">
    <property type="entry name" value="PROKAR_LIPOPROTEIN"/>
    <property type="match status" value="1"/>
</dbReference>
<dbReference type="RefSeq" id="WP_379021228.1">
    <property type="nucleotide sequence ID" value="NZ_JBHRTA010000022.1"/>
</dbReference>
<dbReference type="EMBL" id="JBHRTA010000022">
    <property type="protein sequence ID" value="MFC3197496.1"/>
    <property type="molecule type" value="Genomic_DNA"/>
</dbReference>
<feature type="domain" description="DUF3298" evidence="2">
    <location>
        <begin position="171"/>
        <end position="249"/>
    </location>
</feature>
<accession>A0ABV7JN58</accession>
<evidence type="ECO:0000313" key="5">
    <source>
        <dbReference type="Proteomes" id="UP001595526"/>
    </source>
</evidence>
<dbReference type="Pfam" id="PF13739">
    <property type="entry name" value="PdaC"/>
    <property type="match status" value="1"/>
</dbReference>
<feature type="domain" description="Deacetylase PdaC" evidence="3">
    <location>
        <begin position="60"/>
        <end position="152"/>
    </location>
</feature>
<keyword evidence="5" id="KW-1185">Reference proteome</keyword>
<evidence type="ECO:0000259" key="2">
    <source>
        <dbReference type="Pfam" id="PF11738"/>
    </source>
</evidence>
<feature type="signal peptide" evidence="1">
    <location>
        <begin position="1"/>
        <end position="23"/>
    </location>
</feature>
<gene>
    <name evidence="4" type="ORF">ACFOET_07710</name>
</gene>
<comment type="caution">
    <text evidence="4">The sequence shown here is derived from an EMBL/GenBank/DDBJ whole genome shotgun (WGS) entry which is preliminary data.</text>
</comment>
<dbReference type="InterPro" id="IPR025303">
    <property type="entry name" value="PdaC"/>
</dbReference>
<reference evidence="5" key="1">
    <citation type="journal article" date="2019" name="Int. J. Syst. Evol. Microbiol.">
        <title>The Global Catalogue of Microorganisms (GCM) 10K type strain sequencing project: providing services to taxonomists for standard genome sequencing and annotation.</title>
        <authorList>
            <consortium name="The Broad Institute Genomics Platform"/>
            <consortium name="The Broad Institute Genome Sequencing Center for Infectious Disease"/>
            <person name="Wu L."/>
            <person name="Ma J."/>
        </authorList>
    </citation>
    <scope>NUCLEOTIDE SEQUENCE [LARGE SCALE GENOMIC DNA]</scope>
    <source>
        <strain evidence="5">KCTC 52416</strain>
    </source>
</reference>
<dbReference type="InterPro" id="IPR037126">
    <property type="entry name" value="PdaC/RsiV-like_sf"/>
</dbReference>
<dbReference type="InterPro" id="IPR021729">
    <property type="entry name" value="DUF3298"/>
</dbReference>
<dbReference type="Gene3D" id="3.30.565.40">
    <property type="entry name" value="Fervidobacterium nodosum Rt17-B1 like"/>
    <property type="match status" value="1"/>
</dbReference>
<organism evidence="4 5">
    <name type="scientific">Parapedobacter deserti</name>
    <dbReference type="NCBI Taxonomy" id="1912957"/>
    <lineage>
        <taxon>Bacteria</taxon>
        <taxon>Pseudomonadati</taxon>
        <taxon>Bacteroidota</taxon>
        <taxon>Sphingobacteriia</taxon>
        <taxon>Sphingobacteriales</taxon>
        <taxon>Sphingobacteriaceae</taxon>
        <taxon>Parapedobacter</taxon>
    </lineage>
</organism>
<evidence type="ECO:0000259" key="3">
    <source>
        <dbReference type="Pfam" id="PF13739"/>
    </source>
</evidence>